<accession>A0A1G7E2F8</accession>
<dbReference type="InterPro" id="IPR002078">
    <property type="entry name" value="Sigma_54_int"/>
</dbReference>
<evidence type="ECO:0000259" key="9">
    <source>
        <dbReference type="PROSITE" id="PS50110"/>
    </source>
</evidence>
<keyword evidence="4" id="KW-0238">DNA-binding</keyword>
<dbReference type="InterPro" id="IPR009057">
    <property type="entry name" value="Homeodomain-like_sf"/>
</dbReference>
<evidence type="ECO:0000256" key="3">
    <source>
        <dbReference type="ARBA" id="ARBA00023015"/>
    </source>
</evidence>
<dbReference type="PROSITE" id="PS00675">
    <property type="entry name" value="SIGMA54_INTERACT_1"/>
    <property type="match status" value="1"/>
</dbReference>
<dbReference type="Gene3D" id="1.10.10.60">
    <property type="entry name" value="Homeodomain-like"/>
    <property type="match status" value="1"/>
</dbReference>
<dbReference type="SUPFAM" id="SSF52540">
    <property type="entry name" value="P-loop containing nucleoside triphosphate hydrolases"/>
    <property type="match status" value="1"/>
</dbReference>
<dbReference type="PANTHER" id="PTHR32071">
    <property type="entry name" value="TRANSCRIPTIONAL REGULATORY PROTEIN"/>
    <property type="match status" value="1"/>
</dbReference>
<keyword evidence="5" id="KW-0804">Transcription</keyword>
<evidence type="ECO:0000313" key="10">
    <source>
        <dbReference type="EMBL" id="SDE57690.1"/>
    </source>
</evidence>
<dbReference type="CDD" id="cd00009">
    <property type="entry name" value="AAA"/>
    <property type="match status" value="1"/>
</dbReference>
<keyword evidence="3" id="KW-0805">Transcription regulation</keyword>
<keyword evidence="6" id="KW-0597">Phosphoprotein</keyword>
<dbReference type="PROSITE" id="PS50110">
    <property type="entry name" value="RESPONSE_REGULATORY"/>
    <property type="match status" value="1"/>
</dbReference>
<feature type="domain" description="Sigma-54 factor interaction" evidence="8">
    <location>
        <begin position="148"/>
        <end position="377"/>
    </location>
</feature>
<dbReference type="EMBL" id="FNAQ01000017">
    <property type="protein sequence ID" value="SDE57690.1"/>
    <property type="molecule type" value="Genomic_DNA"/>
</dbReference>
<dbReference type="InterPro" id="IPR025944">
    <property type="entry name" value="Sigma_54_int_dom_CS"/>
</dbReference>
<dbReference type="STRING" id="57664.SAMN05661003_11718"/>
<dbReference type="Gene3D" id="1.10.8.60">
    <property type="match status" value="1"/>
</dbReference>
<keyword evidence="1" id="KW-0547">Nucleotide-binding</keyword>
<dbReference type="InterPro" id="IPR058031">
    <property type="entry name" value="AAA_lid_NorR"/>
</dbReference>
<keyword evidence="7" id="KW-0175">Coiled coil</keyword>
<dbReference type="InterPro" id="IPR001789">
    <property type="entry name" value="Sig_transdc_resp-reg_receiver"/>
</dbReference>
<dbReference type="GO" id="GO:0006355">
    <property type="term" value="P:regulation of DNA-templated transcription"/>
    <property type="evidence" value="ECO:0007669"/>
    <property type="project" value="InterPro"/>
</dbReference>
<dbReference type="Pfam" id="PF25601">
    <property type="entry name" value="AAA_lid_14"/>
    <property type="match status" value="1"/>
</dbReference>
<feature type="coiled-coil region" evidence="7">
    <location>
        <begin position="115"/>
        <end position="142"/>
    </location>
</feature>
<protein>
    <submittedName>
        <fullName evidence="10">Two component, sigma54 specific, transcriptional regulator, Fis family</fullName>
    </submittedName>
</protein>
<dbReference type="PROSITE" id="PS00688">
    <property type="entry name" value="SIGMA54_INTERACT_3"/>
    <property type="match status" value="1"/>
</dbReference>
<dbReference type="Pfam" id="PF00158">
    <property type="entry name" value="Sigma54_activat"/>
    <property type="match status" value="1"/>
</dbReference>
<dbReference type="InterPro" id="IPR025662">
    <property type="entry name" value="Sigma_54_int_dom_ATP-bd_1"/>
</dbReference>
<dbReference type="GO" id="GO:0000160">
    <property type="term" value="P:phosphorelay signal transduction system"/>
    <property type="evidence" value="ECO:0007669"/>
    <property type="project" value="InterPro"/>
</dbReference>
<dbReference type="Gene3D" id="3.40.50.300">
    <property type="entry name" value="P-loop containing nucleotide triphosphate hydrolases"/>
    <property type="match status" value="1"/>
</dbReference>
<dbReference type="Gene3D" id="3.40.50.2300">
    <property type="match status" value="1"/>
</dbReference>
<sequence>MTTAARLLIVDDEPALRHLLHCLLTEEGFACQLADSAPRALQLLRQQDFDLVLCDIRMPGGDGLSFLRQALADDGDRGIVLMSAYGDRQTALDCIRQGAYDYIAKPFANDDLLLVLRKALERRRLRQENRQLRRNLREQQGRADNSAIVHAAGPMSAVLQQVQTLAQVASPVLIRGETGTGKELIARALHQQGPRAERPFIALNCSAIAANLIESELFGHAKGAFTGADRARPGLFSAAHGGTLFLDEIAELPLTMQPKLLRVLQEAEVRPVGETRPRAIDVRIVAATACDLKQAVAQGRFREDLFYRLAVVELQLPALRQRPDDIAPLSRHILKRCAAASGRPAPELSPAALEVLRRYPWPGNVRELQNLLERVLIFHRDGPISPADLPAELHSRPDNGAGAAAGQGLSLKQAIASLEQHHIRAALQQTGGNRTQAARLLDISLRALHYKIREYQL</sequence>
<organism evidence="10 11">
    <name type="scientific">Desulfuromonas thiophila</name>
    <dbReference type="NCBI Taxonomy" id="57664"/>
    <lineage>
        <taxon>Bacteria</taxon>
        <taxon>Pseudomonadati</taxon>
        <taxon>Thermodesulfobacteriota</taxon>
        <taxon>Desulfuromonadia</taxon>
        <taxon>Desulfuromonadales</taxon>
        <taxon>Desulfuromonadaceae</taxon>
        <taxon>Desulfuromonas</taxon>
    </lineage>
</organism>
<dbReference type="SMART" id="SM00382">
    <property type="entry name" value="AAA"/>
    <property type="match status" value="1"/>
</dbReference>
<evidence type="ECO:0000256" key="4">
    <source>
        <dbReference type="ARBA" id="ARBA00023125"/>
    </source>
</evidence>
<dbReference type="SMART" id="SM00448">
    <property type="entry name" value="REC"/>
    <property type="match status" value="1"/>
</dbReference>
<dbReference type="PROSITE" id="PS00676">
    <property type="entry name" value="SIGMA54_INTERACT_2"/>
    <property type="match status" value="1"/>
</dbReference>
<reference evidence="11" key="1">
    <citation type="submission" date="2016-10" db="EMBL/GenBank/DDBJ databases">
        <authorList>
            <person name="Varghese N."/>
            <person name="Submissions S."/>
        </authorList>
    </citation>
    <scope>NUCLEOTIDE SEQUENCE [LARGE SCALE GENOMIC DNA]</scope>
    <source>
        <strain evidence="11">DSM 8987</strain>
    </source>
</reference>
<proteinExistence type="predicted"/>
<dbReference type="InterPro" id="IPR027417">
    <property type="entry name" value="P-loop_NTPase"/>
</dbReference>
<dbReference type="Pfam" id="PF02954">
    <property type="entry name" value="HTH_8"/>
    <property type="match status" value="1"/>
</dbReference>
<dbReference type="InterPro" id="IPR002197">
    <property type="entry name" value="HTH_Fis"/>
</dbReference>
<dbReference type="GO" id="GO:0043565">
    <property type="term" value="F:sequence-specific DNA binding"/>
    <property type="evidence" value="ECO:0007669"/>
    <property type="project" value="InterPro"/>
</dbReference>
<feature type="domain" description="Response regulatory" evidence="9">
    <location>
        <begin position="6"/>
        <end position="120"/>
    </location>
</feature>
<gene>
    <name evidence="10" type="ORF">SAMN05661003_11718</name>
</gene>
<dbReference type="FunFam" id="3.40.50.300:FF:000006">
    <property type="entry name" value="DNA-binding transcriptional regulator NtrC"/>
    <property type="match status" value="1"/>
</dbReference>
<keyword evidence="11" id="KW-1185">Reference proteome</keyword>
<name>A0A1G7E2F8_9BACT</name>
<dbReference type="GO" id="GO:0005524">
    <property type="term" value="F:ATP binding"/>
    <property type="evidence" value="ECO:0007669"/>
    <property type="project" value="UniProtKB-KW"/>
</dbReference>
<dbReference type="SUPFAM" id="SSF52172">
    <property type="entry name" value="CheY-like"/>
    <property type="match status" value="1"/>
</dbReference>
<evidence type="ECO:0000256" key="6">
    <source>
        <dbReference type="PROSITE-ProRule" id="PRU00169"/>
    </source>
</evidence>
<evidence type="ECO:0000256" key="7">
    <source>
        <dbReference type="SAM" id="Coils"/>
    </source>
</evidence>
<dbReference type="PROSITE" id="PS50045">
    <property type="entry name" value="SIGMA54_INTERACT_4"/>
    <property type="match status" value="1"/>
</dbReference>
<evidence type="ECO:0000256" key="1">
    <source>
        <dbReference type="ARBA" id="ARBA00022741"/>
    </source>
</evidence>
<dbReference type="RefSeq" id="WP_092079979.1">
    <property type="nucleotide sequence ID" value="NZ_FNAQ01000017.1"/>
</dbReference>
<dbReference type="AlphaFoldDB" id="A0A1G7E2F8"/>
<dbReference type="InterPro" id="IPR003593">
    <property type="entry name" value="AAA+_ATPase"/>
</dbReference>
<dbReference type="Pfam" id="PF00072">
    <property type="entry name" value="Response_reg"/>
    <property type="match status" value="1"/>
</dbReference>
<feature type="modified residue" description="4-aspartylphosphate" evidence="6">
    <location>
        <position position="55"/>
    </location>
</feature>
<dbReference type="PRINTS" id="PR01590">
    <property type="entry name" value="HTHFIS"/>
</dbReference>
<evidence type="ECO:0000313" key="11">
    <source>
        <dbReference type="Proteomes" id="UP000243205"/>
    </source>
</evidence>
<keyword evidence="2" id="KW-0067">ATP-binding</keyword>
<evidence type="ECO:0000259" key="8">
    <source>
        <dbReference type="PROSITE" id="PS50045"/>
    </source>
</evidence>
<dbReference type="SUPFAM" id="SSF46689">
    <property type="entry name" value="Homeodomain-like"/>
    <property type="match status" value="1"/>
</dbReference>
<dbReference type="OrthoDB" id="9814761at2"/>
<dbReference type="Proteomes" id="UP000243205">
    <property type="component" value="Unassembled WGS sequence"/>
</dbReference>
<dbReference type="InterPro" id="IPR011006">
    <property type="entry name" value="CheY-like_superfamily"/>
</dbReference>
<evidence type="ECO:0000256" key="2">
    <source>
        <dbReference type="ARBA" id="ARBA00022840"/>
    </source>
</evidence>
<dbReference type="InterPro" id="IPR025943">
    <property type="entry name" value="Sigma_54_int_dom_ATP-bd_2"/>
</dbReference>
<evidence type="ECO:0000256" key="5">
    <source>
        <dbReference type="ARBA" id="ARBA00023163"/>
    </source>
</evidence>